<reference evidence="2 3" key="1">
    <citation type="submission" date="2024-02" db="EMBL/GenBank/DDBJ databases">
        <authorList>
            <consortium name="ELIXIR-Norway"/>
            <consortium name="Elixir Norway"/>
        </authorList>
    </citation>
    <scope>NUCLEOTIDE SEQUENCE [LARGE SCALE GENOMIC DNA]</scope>
</reference>
<dbReference type="EMBL" id="OZ020096">
    <property type="protein sequence ID" value="CAK9256112.1"/>
    <property type="molecule type" value="Genomic_DNA"/>
</dbReference>
<dbReference type="PANTHER" id="PTHR45763:SF46">
    <property type="entry name" value="AB HYDROLASE-1 DOMAIN-CONTAINING PROTEIN"/>
    <property type="match status" value="1"/>
</dbReference>
<keyword evidence="3" id="KW-1185">Reference proteome</keyword>
<dbReference type="SUPFAM" id="SSF53474">
    <property type="entry name" value="alpha/beta-Hydrolases"/>
    <property type="match status" value="1"/>
</dbReference>
<dbReference type="InterPro" id="IPR029058">
    <property type="entry name" value="AB_hydrolase_fold"/>
</dbReference>
<protein>
    <recommendedName>
        <fullName evidence="1">AB hydrolase-1 domain-containing protein</fullName>
    </recommendedName>
</protein>
<accession>A0ABP0VPL1</accession>
<name>A0ABP0VPL1_9BRYO</name>
<gene>
    <name evidence="2" type="ORF">CSSPJE1EN1_LOCUS1590</name>
</gene>
<sequence length="366" mass="41613">MEEEEEVKFVKLQDGRRVAYREQGVTWPEVGRRSLLVIHGIASSRLASMPGVSEELLKELNVRLVAIDRPGYGESDKHPQQTYATFAKDIDELADLLELGEKIWLLGYSCGGAYCWGAAYYIPDRIAGIAMWAPVGNYWWKGISEADRSIVFGSTLNKYSRRDLSIVRRLPQWVLRFYARYVFLPTIGLKHVEASYCKLSPSDIRHLQNPIALESLVRDNIESAKQNYFGFGDDLYLMSHNWGFEITDVPKVYHGLLHIWNGDEDILVPLGLQECIKKLIPELVQLHPVVGEGHFSAFCFNEKIHRETLTTLFGVYGVTTKGVDCDEVVRNTRLPNLVGTKGVELPTLQQEKTRFSQTLDFQLSSL</sequence>
<dbReference type="InterPro" id="IPR000073">
    <property type="entry name" value="AB_hydrolase_1"/>
</dbReference>
<dbReference type="Pfam" id="PF00561">
    <property type="entry name" value="Abhydrolase_1"/>
    <property type="match status" value="1"/>
</dbReference>
<dbReference type="Gene3D" id="3.40.50.1820">
    <property type="entry name" value="alpha/beta hydrolase"/>
    <property type="match status" value="1"/>
</dbReference>
<evidence type="ECO:0000313" key="3">
    <source>
        <dbReference type="Proteomes" id="UP001497444"/>
    </source>
</evidence>
<organism evidence="2 3">
    <name type="scientific">Sphagnum jensenii</name>
    <dbReference type="NCBI Taxonomy" id="128206"/>
    <lineage>
        <taxon>Eukaryota</taxon>
        <taxon>Viridiplantae</taxon>
        <taxon>Streptophyta</taxon>
        <taxon>Embryophyta</taxon>
        <taxon>Bryophyta</taxon>
        <taxon>Sphagnophytina</taxon>
        <taxon>Sphagnopsida</taxon>
        <taxon>Sphagnales</taxon>
        <taxon>Sphagnaceae</taxon>
        <taxon>Sphagnum</taxon>
    </lineage>
</organism>
<evidence type="ECO:0000259" key="1">
    <source>
        <dbReference type="Pfam" id="PF00561"/>
    </source>
</evidence>
<dbReference type="PANTHER" id="PTHR45763">
    <property type="entry name" value="HYDROLASE, ALPHA/BETA FOLD FAMILY PROTEIN, EXPRESSED-RELATED"/>
    <property type="match status" value="1"/>
</dbReference>
<evidence type="ECO:0000313" key="2">
    <source>
        <dbReference type="EMBL" id="CAK9256112.1"/>
    </source>
</evidence>
<feature type="domain" description="AB hydrolase-1" evidence="1">
    <location>
        <begin position="35"/>
        <end position="296"/>
    </location>
</feature>
<proteinExistence type="predicted"/>
<dbReference type="Proteomes" id="UP001497444">
    <property type="component" value="Chromosome 1"/>
</dbReference>